<evidence type="ECO:0008006" key="4">
    <source>
        <dbReference type="Google" id="ProtNLM"/>
    </source>
</evidence>
<dbReference type="EMBL" id="UINC01076631">
    <property type="protein sequence ID" value="SVC15978.1"/>
    <property type="molecule type" value="Genomic_DNA"/>
</dbReference>
<dbReference type="SUPFAM" id="SSF159133">
    <property type="entry name" value="EutN/CcmL-like"/>
    <property type="match status" value="1"/>
</dbReference>
<dbReference type="Pfam" id="PF03319">
    <property type="entry name" value="EutN_CcmL"/>
    <property type="match status" value="1"/>
</dbReference>
<comment type="subcellular location">
    <subcellularLocation>
        <location evidence="1">Bacterial microcompartment</location>
    </subcellularLocation>
</comment>
<name>A0A382JVR9_9ZZZZ</name>
<proteinExistence type="predicted"/>
<dbReference type="InterPro" id="IPR036677">
    <property type="entry name" value="EutN_CcmL_sf"/>
</dbReference>
<gene>
    <name evidence="3" type="ORF">METZ01_LOCUS268832</name>
</gene>
<dbReference type="PANTHER" id="PTHR36539:SF1">
    <property type="entry name" value="BACTERIAL MICROCOMPARTMENT SHELL VERTEX PROTEIN EUTN"/>
    <property type="match status" value="1"/>
</dbReference>
<dbReference type="PANTHER" id="PTHR36539">
    <property type="entry name" value="ETHANOLAMINE UTILIZATION PROTEIN EUTN"/>
    <property type="match status" value="1"/>
</dbReference>
<keyword evidence="2" id="KW-1283">Bacterial microcompartment</keyword>
<reference evidence="3" key="1">
    <citation type="submission" date="2018-05" db="EMBL/GenBank/DDBJ databases">
        <authorList>
            <person name="Lanie J.A."/>
            <person name="Ng W.-L."/>
            <person name="Kazmierczak K.M."/>
            <person name="Andrzejewski T.M."/>
            <person name="Davidsen T.M."/>
            <person name="Wayne K.J."/>
            <person name="Tettelin H."/>
            <person name="Glass J.I."/>
            <person name="Rusch D."/>
            <person name="Podicherti R."/>
            <person name="Tsui H.-C.T."/>
            <person name="Winkler M.E."/>
        </authorList>
    </citation>
    <scope>NUCLEOTIDE SEQUENCE</scope>
</reference>
<protein>
    <recommendedName>
        <fullName evidence="4">Ethanolamine utilization protein EutN</fullName>
    </recommendedName>
</protein>
<dbReference type="CDD" id="cd01614">
    <property type="entry name" value="EutN_CcmL"/>
    <property type="match status" value="1"/>
</dbReference>
<dbReference type="PROSITE" id="PS51932">
    <property type="entry name" value="BMV"/>
    <property type="match status" value="1"/>
</dbReference>
<dbReference type="AlphaFoldDB" id="A0A382JVR9"/>
<sequence length="107" mass="11190">MFLARVEGSVVATKKDEGLSGRKLLLVRPQLVDESDPAKFRPGKNTIVAVDSVGAGEGELVMFTQGSSARLAPNMKSAPVDAVVVGIVDTVDVLGQVIHDSKTDSQA</sequence>
<dbReference type="GO" id="GO:0031469">
    <property type="term" value="C:bacterial microcompartment"/>
    <property type="evidence" value="ECO:0007669"/>
    <property type="project" value="UniProtKB-SubCell"/>
</dbReference>
<organism evidence="3">
    <name type="scientific">marine metagenome</name>
    <dbReference type="NCBI Taxonomy" id="408172"/>
    <lineage>
        <taxon>unclassified sequences</taxon>
        <taxon>metagenomes</taxon>
        <taxon>ecological metagenomes</taxon>
    </lineage>
</organism>
<accession>A0A382JVR9</accession>
<dbReference type="InterPro" id="IPR004992">
    <property type="entry name" value="EutN_CcmL"/>
</dbReference>
<evidence type="ECO:0000256" key="2">
    <source>
        <dbReference type="ARBA" id="ARBA00024446"/>
    </source>
</evidence>
<dbReference type="Gene3D" id="2.40.50.220">
    <property type="entry name" value="EutN/Ccml"/>
    <property type="match status" value="1"/>
</dbReference>
<evidence type="ECO:0000256" key="1">
    <source>
        <dbReference type="ARBA" id="ARBA00024322"/>
    </source>
</evidence>
<evidence type="ECO:0000313" key="3">
    <source>
        <dbReference type="EMBL" id="SVC15978.1"/>
    </source>
</evidence>